<evidence type="ECO:0000313" key="3">
    <source>
        <dbReference type="EMBL" id="XBL99239.1"/>
    </source>
</evidence>
<gene>
    <name evidence="3" type="ORF">ABHF33_09115</name>
</gene>
<feature type="chain" id="PRO_5043548897" evidence="2">
    <location>
        <begin position="19"/>
        <end position="377"/>
    </location>
</feature>
<organism evidence="3">
    <name type="scientific">Chitinibacter mangrovi</name>
    <dbReference type="NCBI Taxonomy" id="3153927"/>
    <lineage>
        <taxon>Bacteria</taxon>
        <taxon>Pseudomonadati</taxon>
        <taxon>Pseudomonadota</taxon>
        <taxon>Betaproteobacteria</taxon>
        <taxon>Neisseriales</taxon>
        <taxon>Chitinibacteraceae</taxon>
        <taxon>Chitinibacter</taxon>
    </lineage>
</organism>
<feature type="region of interest" description="Disordered" evidence="1">
    <location>
        <begin position="356"/>
        <end position="377"/>
    </location>
</feature>
<sequence>MRTYLALLFLVNVSISHAATQEWEGVWRGQIGDESITTCFQVDEYHVRGLAYSATTLDPISLDLQDELPQAVSSWQTYDDQYWDKLTVSADDELLGTWRHKENSLAIRLKKVVADGERNAACWSDAFHSGLERNSGIKTRVAHLDQLPYLIVSIDVEPADEANEIKQVIVGEHPWQIPSLTAEVVAQMKALQREQSDCFRNTLINLGRKGDLYQTQSLPLLTQHWYVLASHSGGYCGGASMNYSKRYQTFQRGQSQPVNVWHWLNHLAIDTTDENTLVLTEALHHLLVTQLSEQECNQTANTQYNWHVFPSAEGLTFSPSISHPLCDEWITLSYAKIAKFLSPAGKEAMKRIQADLKRSQGKRRIHGNVSSRKSIRN</sequence>
<feature type="compositionally biased region" description="Polar residues" evidence="1">
    <location>
        <begin position="368"/>
        <end position="377"/>
    </location>
</feature>
<name>A0AAU7F3K7_9NEIS</name>
<dbReference type="AlphaFoldDB" id="A0AAU7F3K7"/>
<dbReference type="KEGG" id="cmav:ABHF33_09115"/>
<evidence type="ECO:0000256" key="1">
    <source>
        <dbReference type="SAM" id="MobiDB-lite"/>
    </source>
</evidence>
<feature type="signal peptide" evidence="2">
    <location>
        <begin position="1"/>
        <end position="18"/>
    </location>
</feature>
<accession>A0AAU7F3K7</accession>
<keyword evidence="2" id="KW-0732">Signal</keyword>
<proteinExistence type="predicted"/>
<reference evidence="3" key="1">
    <citation type="submission" date="2024-05" db="EMBL/GenBank/DDBJ databases">
        <authorList>
            <person name="Yang L."/>
            <person name="Pan L."/>
        </authorList>
    </citation>
    <scope>NUCLEOTIDE SEQUENCE</scope>
    <source>
        <strain evidence="3">FCG-7</strain>
    </source>
</reference>
<dbReference type="EMBL" id="CP157355">
    <property type="protein sequence ID" value="XBL99239.1"/>
    <property type="molecule type" value="Genomic_DNA"/>
</dbReference>
<evidence type="ECO:0000256" key="2">
    <source>
        <dbReference type="SAM" id="SignalP"/>
    </source>
</evidence>
<dbReference type="RefSeq" id="WP_348943673.1">
    <property type="nucleotide sequence ID" value="NZ_CP157355.1"/>
</dbReference>
<protein>
    <submittedName>
        <fullName evidence="3">Uncharacterized protein</fullName>
    </submittedName>
</protein>